<dbReference type="InterPro" id="IPR003137">
    <property type="entry name" value="PA_domain"/>
</dbReference>
<feature type="domain" description="Peptidase M28" evidence="6">
    <location>
        <begin position="364"/>
        <end position="536"/>
    </location>
</feature>
<feature type="domain" description="PA" evidence="4">
    <location>
        <begin position="163"/>
        <end position="239"/>
    </location>
</feature>
<evidence type="ECO:0000259" key="6">
    <source>
        <dbReference type="Pfam" id="PF04389"/>
    </source>
</evidence>
<protein>
    <submittedName>
        <fullName evidence="7">Glutamate carboxypeptidase 2</fullName>
    </submittedName>
</protein>
<keyword evidence="7" id="KW-0645">Protease</keyword>
<dbReference type="SUPFAM" id="SSF53187">
    <property type="entry name" value="Zn-dependent exopeptidases"/>
    <property type="match status" value="1"/>
</dbReference>
<dbReference type="Pfam" id="PF04253">
    <property type="entry name" value="TFR_dimer"/>
    <property type="match status" value="1"/>
</dbReference>
<keyword evidence="7" id="KW-0378">Hydrolase</keyword>
<dbReference type="InterPro" id="IPR007484">
    <property type="entry name" value="Peptidase_M28"/>
</dbReference>
<dbReference type="Proteomes" id="UP000762676">
    <property type="component" value="Unassembled WGS sequence"/>
</dbReference>
<dbReference type="InterPro" id="IPR007365">
    <property type="entry name" value="TFR-like_dimer_dom"/>
</dbReference>
<feature type="region of interest" description="Disordered" evidence="2">
    <location>
        <begin position="486"/>
        <end position="515"/>
    </location>
</feature>
<evidence type="ECO:0000259" key="5">
    <source>
        <dbReference type="Pfam" id="PF04253"/>
    </source>
</evidence>
<dbReference type="EMBL" id="BMAT01009968">
    <property type="protein sequence ID" value="GFS17008.1"/>
    <property type="molecule type" value="Genomic_DNA"/>
</dbReference>
<keyword evidence="7" id="KW-0121">Carboxypeptidase</keyword>
<name>A0AAV4J4Z8_9GAST</name>
<dbReference type="InterPro" id="IPR036757">
    <property type="entry name" value="TFR-like_dimer_dom_sf"/>
</dbReference>
<dbReference type="PANTHER" id="PTHR10404:SF46">
    <property type="entry name" value="VACUOLAR PROTEIN SORTING-ASSOCIATED PROTEIN 70"/>
    <property type="match status" value="1"/>
</dbReference>
<keyword evidence="3" id="KW-1133">Transmembrane helix</keyword>
<dbReference type="Pfam" id="PF04389">
    <property type="entry name" value="Peptidase_M28"/>
    <property type="match status" value="1"/>
</dbReference>
<dbReference type="InterPro" id="IPR046450">
    <property type="entry name" value="PA_dom_sf"/>
</dbReference>
<dbReference type="SUPFAM" id="SSF47672">
    <property type="entry name" value="Transferrin receptor-like dimerisation domain"/>
    <property type="match status" value="1"/>
</dbReference>
<comment type="similarity">
    <text evidence="1">Belongs to the peptidase M28 family. M28B subfamily.</text>
</comment>
<keyword evidence="8" id="KW-1185">Reference proteome</keyword>
<dbReference type="Gene3D" id="3.40.630.10">
    <property type="entry name" value="Zn peptidases"/>
    <property type="match status" value="1"/>
</dbReference>
<proteinExistence type="inferred from homology"/>
<dbReference type="PANTHER" id="PTHR10404">
    <property type="entry name" value="N-ACETYLATED-ALPHA-LINKED ACIDIC DIPEPTIDASE"/>
    <property type="match status" value="1"/>
</dbReference>
<dbReference type="Gene3D" id="3.50.30.30">
    <property type="match status" value="1"/>
</dbReference>
<dbReference type="Gene3D" id="1.20.930.40">
    <property type="entry name" value="Transferrin receptor-like, dimerisation domain"/>
    <property type="match status" value="1"/>
</dbReference>
<reference evidence="7 8" key="1">
    <citation type="journal article" date="2021" name="Elife">
        <title>Chloroplast acquisition without the gene transfer in kleptoplastic sea slugs, Plakobranchus ocellatus.</title>
        <authorList>
            <person name="Maeda T."/>
            <person name="Takahashi S."/>
            <person name="Yoshida T."/>
            <person name="Shimamura S."/>
            <person name="Takaki Y."/>
            <person name="Nagai Y."/>
            <person name="Toyoda A."/>
            <person name="Suzuki Y."/>
            <person name="Arimoto A."/>
            <person name="Ishii H."/>
            <person name="Satoh N."/>
            <person name="Nishiyama T."/>
            <person name="Hasebe M."/>
            <person name="Maruyama T."/>
            <person name="Minagawa J."/>
            <person name="Obokata J."/>
            <person name="Shigenobu S."/>
        </authorList>
    </citation>
    <scope>NUCLEOTIDE SEQUENCE [LARGE SCALE GENOMIC DNA]</scope>
</reference>
<evidence type="ECO:0000313" key="8">
    <source>
        <dbReference type="Proteomes" id="UP000762676"/>
    </source>
</evidence>
<dbReference type="FunFam" id="3.40.630.10:FF:000101">
    <property type="entry name" value="N-acetylated alpha-linked acidic dipeptidase like 1"/>
    <property type="match status" value="1"/>
</dbReference>
<accession>A0AAV4J4Z8</accession>
<feature type="region of interest" description="Disordered" evidence="2">
    <location>
        <begin position="229"/>
        <end position="265"/>
    </location>
</feature>
<evidence type="ECO:0000313" key="7">
    <source>
        <dbReference type="EMBL" id="GFS17008.1"/>
    </source>
</evidence>
<dbReference type="GO" id="GO:0004180">
    <property type="term" value="F:carboxypeptidase activity"/>
    <property type="evidence" value="ECO:0007669"/>
    <property type="project" value="UniProtKB-KW"/>
</dbReference>
<keyword evidence="3" id="KW-0472">Membrane</keyword>
<comment type="caution">
    <text evidence="7">The sequence shown here is derived from an EMBL/GenBank/DDBJ whole genome shotgun (WGS) entry which is preliminary data.</text>
</comment>
<evidence type="ECO:0000259" key="4">
    <source>
        <dbReference type="Pfam" id="PF02225"/>
    </source>
</evidence>
<evidence type="ECO:0000256" key="1">
    <source>
        <dbReference type="ARBA" id="ARBA00005634"/>
    </source>
</evidence>
<feature type="domain" description="Transferrin receptor-like dimerisation" evidence="5">
    <location>
        <begin position="553"/>
        <end position="651"/>
    </location>
</feature>
<organism evidence="7 8">
    <name type="scientific">Elysia marginata</name>
    <dbReference type="NCBI Taxonomy" id="1093978"/>
    <lineage>
        <taxon>Eukaryota</taxon>
        <taxon>Metazoa</taxon>
        <taxon>Spiralia</taxon>
        <taxon>Lophotrochozoa</taxon>
        <taxon>Mollusca</taxon>
        <taxon>Gastropoda</taxon>
        <taxon>Heterobranchia</taxon>
        <taxon>Euthyneura</taxon>
        <taxon>Panpulmonata</taxon>
        <taxon>Sacoglossa</taxon>
        <taxon>Placobranchoidea</taxon>
        <taxon>Plakobranchidae</taxon>
        <taxon>Elysia</taxon>
    </lineage>
</organism>
<evidence type="ECO:0000256" key="3">
    <source>
        <dbReference type="SAM" id="Phobius"/>
    </source>
</evidence>
<feature type="transmembrane region" description="Helical" evidence="3">
    <location>
        <begin position="27"/>
        <end position="48"/>
    </location>
</feature>
<evidence type="ECO:0000256" key="2">
    <source>
        <dbReference type="SAM" id="MobiDB-lite"/>
    </source>
</evidence>
<feature type="compositionally biased region" description="Acidic residues" evidence="2">
    <location>
        <begin position="491"/>
        <end position="511"/>
    </location>
</feature>
<keyword evidence="3" id="KW-0812">Transmembrane</keyword>
<dbReference type="Pfam" id="PF02225">
    <property type="entry name" value="PA"/>
    <property type="match status" value="1"/>
</dbReference>
<dbReference type="SUPFAM" id="SSF52025">
    <property type="entry name" value="PA domain"/>
    <property type="match status" value="1"/>
</dbReference>
<sequence>MMRGFDSIESMNADSVLVKRQRGSKRFVVCAVIIGCAFFLVGILIGYFSRAHHHHPDATSTPAPFRQYTTESSVAGTPQAEGFAHKILSRWKSSDLDHAYISKHTIPVFLPNQSHPNKVELFDTISGETVHAAQLQEPPLRPDDTNSGDSLGFLPSSPSGEVNADVVYANYGRLKDFEYLKKNLSLDISGKIMIIRLGRIYAANKVFNAQQFGASAVILYPDPAEFSPSTQVQAQLTHSDDEASNPTNPSKPPNPSSSTVNRSTMENHGYPERWWIPPTGVRREPLYLMSREEKTPKIPCVSISFEDAAYILRNLSGPVSPTSWHGGLSVDYTTGPGFLHQDNSTELQVRVTVTNLIEARPLHNVIGVIYGSEEPDRYILVGHHHDTIVKGTVGDHAGSAALDQLVSVFGQLNKLGHKPLRTIIFCSWDGAEQGNLGLTAWLQENFQLVTERAVAYLDIGVMVEGNFTLHAVASPLLQGALYDAAKKSSDSNDDDDEDDDYDNDGDDDDDSCPFFSQQEELPTETYPLYHTSYDSIYAFENFCDPGYKFTKALTHMWGALILPLKQRIYNDQMMNLERVFIDTTGLTDRPKLKHVVFGTSIFDEATGVAFPGIQDALHKIRRRDTTETWAQLKREINKVTEHIRMAAKSLEKDPQL</sequence>
<dbReference type="AlphaFoldDB" id="A0AAV4J4Z8"/>
<dbReference type="InterPro" id="IPR039373">
    <property type="entry name" value="Peptidase_M28B"/>
</dbReference>
<gene>
    <name evidence="7" type="ORF">ElyMa_004970300</name>
</gene>